<comment type="similarity">
    <text evidence="2">Belongs to the synaptophysin/synaptobrevin family.</text>
</comment>
<evidence type="ECO:0000256" key="9">
    <source>
        <dbReference type="SAM" id="Phobius"/>
    </source>
</evidence>
<dbReference type="InterPro" id="IPR008253">
    <property type="entry name" value="Marvel"/>
</dbReference>
<keyword evidence="3 7" id="KW-0812">Transmembrane</keyword>
<keyword evidence="13" id="KW-1185">Reference proteome</keyword>
<feature type="compositionally biased region" description="Basic and acidic residues" evidence="8">
    <location>
        <begin position="464"/>
        <end position="479"/>
    </location>
</feature>
<feature type="compositionally biased region" description="Low complexity" evidence="8">
    <location>
        <begin position="407"/>
        <end position="439"/>
    </location>
</feature>
<dbReference type="EMBL" id="QBIY01011714">
    <property type="protein sequence ID" value="RXN29900.1"/>
    <property type="molecule type" value="Genomic_DNA"/>
</dbReference>
<evidence type="ECO:0000313" key="13">
    <source>
        <dbReference type="Proteomes" id="UP000290572"/>
    </source>
</evidence>
<feature type="domain" description="MARVEL" evidence="10">
    <location>
        <begin position="11"/>
        <end position="193"/>
    </location>
</feature>
<dbReference type="AlphaFoldDB" id="A0A498NA08"/>
<evidence type="ECO:0000256" key="1">
    <source>
        <dbReference type="ARBA" id="ARBA00004141"/>
    </source>
</evidence>
<proteinExistence type="evidence at protein level"/>
<dbReference type="Gene3D" id="6.10.140.670">
    <property type="match status" value="1"/>
</dbReference>
<evidence type="ECO:0000259" key="11">
    <source>
        <dbReference type="PROSITE" id="PS51505"/>
    </source>
</evidence>
<feature type="region of interest" description="Disordered" evidence="8">
    <location>
        <begin position="646"/>
        <end position="687"/>
    </location>
</feature>
<feature type="region of interest" description="Disordered" evidence="8">
    <location>
        <begin position="794"/>
        <end position="849"/>
    </location>
</feature>
<accession>A0A498NA08</accession>
<feature type="domain" description="SCA7" evidence="11">
    <location>
        <begin position="524"/>
        <end position="591"/>
    </location>
</feature>
<keyword evidence="14" id="KW-1267">Proteomics identification</keyword>
<dbReference type="Pfam" id="PF01284">
    <property type="entry name" value="MARVEL"/>
    <property type="match status" value="1"/>
</dbReference>
<evidence type="ECO:0000259" key="10">
    <source>
        <dbReference type="PROSITE" id="PS51225"/>
    </source>
</evidence>
<feature type="transmembrane region" description="Helical" evidence="9">
    <location>
        <begin position="131"/>
        <end position="152"/>
    </location>
</feature>
<evidence type="ECO:0000256" key="8">
    <source>
        <dbReference type="SAM" id="MobiDB-lite"/>
    </source>
</evidence>
<dbReference type="PROSITE" id="PS51505">
    <property type="entry name" value="SCA7"/>
    <property type="match status" value="1"/>
</dbReference>
<feature type="compositionally biased region" description="Polar residues" evidence="8">
    <location>
        <begin position="607"/>
        <end position="618"/>
    </location>
</feature>
<evidence type="ECO:0000256" key="6">
    <source>
        <dbReference type="ARBA" id="ARBA00023180"/>
    </source>
</evidence>
<evidence type="ECO:0000313" key="12">
    <source>
        <dbReference type="EMBL" id="RXN29900.1"/>
    </source>
</evidence>
<dbReference type="STRING" id="84645.A0A498NA08"/>
<keyword evidence="6" id="KW-0325">Glycoprotein</keyword>
<keyword evidence="5 7" id="KW-0472">Membrane</keyword>
<evidence type="ECO:0000256" key="4">
    <source>
        <dbReference type="ARBA" id="ARBA00022989"/>
    </source>
</evidence>
<feature type="compositionally biased region" description="Low complexity" evidence="8">
    <location>
        <begin position="595"/>
        <end position="606"/>
    </location>
</feature>
<dbReference type="PANTHER" id="PTHR15117">
    <property type="entry name" value="ATAXIN 7 RELATED"/>
    <property type="match status" value="1"/>
</dbReference>
<dbReference type="PANTHER" id="PTHR15117:SF9">
    <property type="entry name" value="ATAXIN-7-LIKE PROTEIN 1"/>
    <property type="match status" value="1"/>
</dbReference>
<dbReference type="InterPro" id="IPR001285">
    <property type="entry name" value="Synaptophysin/porin"/>
</dbReference>
<dbReference type="PRINTS" id="PR00220">
    <property type="entry name" value="SYNAPTOPHYSN"/>
</dbReference>
<evidence type="ECO:0000256" key="3">
    <source>
        <dbReference type="ARBA" id="ARBA00022692"/>
    </source>
</evidence>
<dbReference type="InterPro" id="IPR013243">
    <property type="entry name" value="SCA7_dom"/>
</dbReference>
<dbReference type="InterPro" id="IPR052237">
    <property type="entry name" value="Ataxin-7-like_regulator"/>
</dbReference>
<evidence type="ECO:0000256" key="7">
    <source>
        <dbReference type="PROSITE-ProRule" id="PRU00581"/>
    </source>
</evidence>
<feature type="region of interest" description="Disordered" evidence="8">
    <location>
        <begin position="582"/>
        <end position="618"/>
    </location>
</feature>
<feature type="compositionally biased region" description="Basic and acidic residues" evidence="8">
    <location>
        <begin position="582"/>
        <end position="594"/>
    </location>
</feature>
<protein>
    <submittedName>
        <fullName evidence="12">Ataxin-7 1</fullName>
    </submittedName>
</protein>
<dbReference type="PROSITE" id="PS51225">
    <property type="entry name" value="MARVEL"/>
    <property type="match status" value="1"/>
</dbReference>
<feature type="region of interest" description="Disordered" evidence="8">
    <location>
        <begin position="883"/>
        <end position="959"/>
    </location>
</feature>
<dbReference type="Proteomes" id="UP000290572">
    <property type="component" value="Unassembled WGS sequence"/>
</dbReference>
<evidence type="ECO:0007829" key="14">
    <source>
        <dbReference type="PeptideAtlas" id="A0A498NA08"/>
    </source>
</evidence>
<dbReference type="GO" id="GO:0016020">
    <property type="term" value="C:membrane"/>
    <property type="evidence" value="ECO:0007669"/>
    <property type="project" value="UniProtKB-SubCell"/>
</dbReference>
<organism evidence="12 13">
    <name type="scientific">Labeo rohita</name>
    <name type="common">Indian major carp</name>
    <name type="synonym">Cyprinus rohita</name>
    <dbReference type="NCBI Taxonomy" id="84645"/>
    <lineage>
        <taxon>Eukaryota</taxon>
        <taxon>Metazoa</taxon>
        <taxon>Chordata</taxon>
        <taxon>Craniata</taxon>
        <taxon>Vertebrata</taxon>
        <taxon>Euteleostomi</taxon>
        <taxon>Actinopterygii</taxon>
        <taxon>Neopterygii</taxon>
        <taxon>Teleostei</taxon>
        <taxon>Ostariophysi</taxon>
        <taxon>Cypriniformes</taxon>
        <taxon>Cyprinidae</taxon>
        <taxon>Labeoninae</taxon>
        <taxon>Labeonini</taxon>
        <taxon>Labeo</taxon>
    </lineage>
</organism>
<feature type="compositionally biased region" description="Polar residues" evidence="8">
    <location>
        <begin position="834"/>
        <end position="843"/>
    </location>
</feature>
<name>A0A498NA08_LABRO</name>
<dbReference type="GO" id="GO:0008021">
    <property type="term" value="C:synaptic vesicle"/>
    <property type="evidence" value="ECO:0007669"/>
    <property type="project" value="InterPro"/>
</dbReference>
<comment type="caution">
    <text evidence="12">The sequence shown here is derived from an EMBL/GenBank/DDBJ whole genome shotgun (WGS) entry which is preliminary data.</text>
</comment>
<evidence type="ECO:0000256" key="5">
    <source>
        <dbReference type="ARBA" id="ARBA00023136"/>
    </source>
</evidence>
<dbReference type="Pfam" id="PF08313">
    <property type="entry name" value="SCA7"/>
    <property type="match status" value="1"/>
</dbReference>
<feature type="transmembrane region" description="Helical" evidence="9">
    <location>
        <begin position="97"/>
        <end position="119"/>
    </location>
</feature>
<sequence length="959" mass="103102">MQTGFRLNLTPVKEPLGFVKVVEWLTAVLAFGTCGGYTGRNVVSIFCSGSSNETLSATFTYPFRLNQELLVENNTTLCNRTVPATHLVGDSSSSVEFFVAVAVLAFLYSMVALLVYLGYMHVYRDSDFGPMFDFVLTAVFAFLWLVCSSAWARGLQTVKDATGTSGIESTLALCTDSNVKCEVTDYASMRSLNISVPSAAERGPNSGEGGVICFSRSLVSLSVKEEGRAMATLYRRALVLHTGATTHTVSPVTALRHPLDCDLYSDTAGKKLLKGSEVIKLSKADMLLYGHVPTREDLKPVVCDACIKVVKPQDVLTHYERRHCSPSSSRTPLVPVKAKMSVGQSEVEPLPFRVPRDYPHSRFSKAPLAVYPPKGARAKACVSLPVVSLEKMPCFSRSEGAHIKVNSTSPTPGSSLSFSSTSSSPSAAPLKSSLTSPASHKNQEKFLNGRGPVTPRSTTPPSLIDRRPSPSRSPLEKRPAPSPSPQDRRPAASTSPSLLDRRPIVPPSPPDRKHQNGAKGGRHRRVSGRVFDPNKHCGVLDPETKRPCTRSLTCKTHSLTHRRAVPGRRKDFDFLLAEHKGRAKEKETGQKKDVQASSQSVQVTQSHDAATSLSTSCTNAKTTPTLKLQLANSHLHRASVGGAVVFSSAPVPPPEPAPGWQRCSGDARLSSDEGETDLPEESEKPLCHYSPHHPRPMSCCAFSSRLMGRGHYVFDRRWDRVRLALHCMVEKHVNSLMWRKVPLAVESMTSPTEVSPLGSPFVPNHALAAPLDGVSMVSYSTSFSHNGAGVFCIRDPEPGARPQRNKPAKPPKASGDGTGSKKRKAPPASESRKSASGGNSGNSYHLPLGAAHISNGTAALSVRAKPRPRDQDRYGSVELSLPQALTGDHGGVSSHSPLPYGSSDGRKRKSSGSSAGSDKPSKSTKSTALDGIFRKSSGGLLSSVAESTHSAIPRQVKHM</sequence>
<comment type="subcellular location">
    <subcellularLocation>
        <location evidence="1">Membrane</location>
        <topology evidence="1">Multi-pass membrane protein</topology>
    </subcellularLocation>
</comment>
<evidence type="ECO:0000256" key="2">
    <source>
        <dbReference type="ARBA" id="ARBA00006476"/>
    </source>
</evidence>
<gene>
    <name evidence="12" type="ORF">ROHU_005120</name>
</gene>
<keyword evidence="4 9" id="KW-1133">Transmembrane helix</keyword>
<feature type="region of interest" description="Disordered" evidence="8">
    <location>
        <begin position="404"/>
        <end position="538"/>
    </location>
</feature>
<reference evidence="12 13" key="1">
    <citation type="submission" date="2018-03" db="EMBL/GenBank/DDBJ databases">
        <title>Draft genome sequence of Rohu Carp (Labeo rohita).</title>
        <authorList>
            <person name="Das P."/>
            <person name="Kushwaha B."/>
            <person name="Joshi C.G."/>
            <person name="Kumar D."/>
            <person name="Nagpure N.S."/>
            <person name="Sahoo L."/>
            <person name="Das S.P."/>
            <person name="Bit A."/>
            <person name="Patnaik S."/>
            <person name="Meher P.K."/>
            <person name="Jayasankar P."/>
            <person name="Koringa P.G."/>
            <person name="Patel N.V."/>
            <person name="Hinsu A.T."/>
            <person name="Kumar R."/>
            <person name="Pandey M."/>
            <person name="Agarwal S."/>
            <person name="Srivastava S."/>
            <person name="Singh M."/>
            <person name="Iquebal M.A."/>
            <person name="Jaiswal S."/>
            <person name="Angadi U.B."/>
            <person name="Kumar N."/>
            <person name="Raza M."/>
            <person name="Shah T.M."/>
            <person name="Rai A."/>
            <person name="Jena J.K."/>
        </authorList>
    </citation>
    <scope>NUCLEOTIDE SEQUENCE [LARGE SCALE GENOMIC DNA]</scope>
    <source>
        <strain evidence="12">DASCIFA01</strain>
        <tissue evidence="12">Testis</tissue>
    </source>
</reference>